<organism evidence="7 8">
    <name type="scientific">Oldenlandia corymbosa var. corymbosa</name>
    <dbReference type="NCBI Taxonomy" id="529605"/>
    <lineage>
        <taxon>Eukaryota</taxon>
        <taxon>Viridiplantae</taxon>
        <taxon>Streptophyta</taxon>
        <taxon>Embryophyta</taxon>
        <taxon>Tracheophyta</taxon>
        <taxon>Spermatophyta</taxon>
        <taxon>Magnoliopsida</taxon>
        <taxon>eudicotyledons</taxon>
        <taxon>Gunneridae</taxon>
        <taxon>Pentapetalae</taxon>
        <taxon>asterids</taxon>
        <taxon>lamiids</taxon>
        <taxon>Gentianales</taxon>
        <taxon>Rubiaceae</taxon>
        <taxon>Rubioideae</taxon>
        <taxon>Spermacoceae</taxon>
        <taxon>Hedyotis-Oldenlandia complex</taxon>
        <taxon>Oldenlandia</taxon>
    </lineage>
</organism>
<gene>
    <name evidence="7" type="ORF">OLC1_LOCUS18040</name>
</gene>
<dbReference type="PANTHER" id="PTHR43859">
    <property type="entry name" value="ACYL-ACTIVATING ENZYME"/>
    <property type="match status" value="1"/>
</dbReference>
<comment type="similarity">
    <text evidence="2">Belongs to the ATP-dependent AMP-binding enzyme family.</text>
</comment>
<dbReference type="InterPro" id="IPR020845">
    <property type="entry name" value="AMP-binding_CS"/>
</dbReference>
<dbReference type="InterPro" id="IPR000873">
    <property type="entry name" value="AMP-dep_synth/lig_dom"/>
</dbReference>
<dbReference type="InterPro" id="IPR042099">
    <property type="entry name" value="ANL_N_sf"/>
</dbReference>
<dbReference type="InterPro" id="IPR025110">
    <property type="entry name" value="AMP-bd_C"/>
</dbReference>
<evidence type="ECO:0000259" key="6">
    <source>
        <dbReference type="Pfam" id="PF13193"/>
    </source>
</evidence>
<evidence type="ECO:0000259" key="5">
    <source>
        <dbReference type="Pfam" id="PF00501"/>
    </source>
</evidence>
<dbReference type="PROSITE" id="PS00455">
    <property type="entry name" value="AMP_BINDING"/>
    <property type="match status" value="1"/>
</dbReference>
<reference evidence="7" key="1">
    <citation type="submission" date="2023-03" db="EMBL/GenBank/DDBJ databases">
        <authorList>
            <person name="Julca I."/>
        </authorList>
    </citation>
    <scope>NUCLEOTIDE SEQUENCE</scope>
</reference>
<dbReference type="GO" id="GO:0009698">
    <property type="term" value="P:phenylpropanoid metabolic process"/>
    <property type="evidence" value="ECO:0007669"/>
    <property type="project" value="UniProtKB-KW"/>
</dbReference>
<evidence type="ECO:0000256" key="1">
    <source>
        <dbReference type="ARBA" id="ARBA00004930"/>
    </source>
</evidence>
<dbReference type="SUPFAM" id="SSF56801">
    <property type="entry name" value="Acetyl-CoA synthetase-like"/>
    <property type="match status" value="1"/>
</dbReference>
<name>A0AAV1DR66_OLDCO</name>
<dbReference type="Pfam" id="PF13193">
    <property type="entry name" value="AMP-binding_C"/>
    <property type="match status" value="1"/>
</dbReference>
<dbReference type="FunFam" id="3.30.300.30:FF:000008">
    <property type="entry name" value="2,3-dihydroxybenzoate-AMP ligase"/>
    <property type="match status" value="1"/>
</dbReference>
<protein>
    <submittedName>
        <fullName evidence="7">OLC1v1010379C1</fullName>
    </submittedName>
</protein>
<dbReference type="Gene3D" id="3.40.50.12780">
    <property type="entry name" value="N-terminal domain of ligase-like"/>
    <property type="match status" value="1"/>
</dbReference>
<accession>A0AAV1DR66</accession>
<dbReference type="Gene3D" id="3.30.300.30">
    <property type="match status" value="1"/>
</dbReference>
<dbReference type="PANTHER" id="PTHR43859:SF58">
    <property type="entry name" value="ACYL-ACTIVATING ENZYME 6-RELATED"/>
    <property type="match status" value="1"/>
</dbReference>
<evidence type="ECO:0000256" key="4">
    <source>
        <dbReference type="ARBA" id="ARBA00023051"/>
    </source>
</evidence>
<keyword evidence="3" id="KW-0436">Ligase</keyword>
<feature type="domain" description="AMP-dependent synthetase/ligase" evidence="5">
    <location>
        <begin position="104"/>
        <end position="409"/>
    </location>
</feature>
<keyword evidence="4" id="KW-0587">Phenylpropanoid metabolism</keyword>
<dbReference type="AlphaFoldDB" id="A0AAV1DR66"/>
<feature type="domain" description="AMP-binding enzyme C-terminal" evidence="6">
    <location>
        <begin position="418"/>
        <end position="495"/>
    </location>
</feature>
<dbReference type="GO" id="GO:0016874">
    <property type="term" value="F:ligase activity"/>
    <property type="evidence" value="ECO:0007669"/>
    <property type="project" value="UniProtKB-KW"/>
</dbReference>
<comment type="pathway">
    <text evidence="1">Phytoalexin biosynthesis; 3,4',5-trihydroxystilbene biosynthesis; 3,4',5-trihydroxystilbene from trans-4-coumarate: step 1/2.</text>
</comment>
<evidence type="ECO:0000313" key="8">
    <source>
        <dbReference type="Proteomes" id="UP001161247"/>
    </source>
</evidence>
<dbReference type="Proteomes" id="UP001161247">
    <property type="component" value="Chromosome 6"/>
</dbReference>
<dbReference type="EMBL" id="OX459123">
    <property type="protein sequence ID" value="CAI9110370.1"/>
    <property type="molecule type" value="Genomic_DNA"/>
</dbReference>
<proteinExistence type="inferred from homology"/>
<evidence type="ECO:0000256" key="3">
    <source>
        <dbReference type="ARBA" id="ARBA00022598"/>
    </source>
</evidence>
<dbReference type="Pfam" id="PF00501">
    <property type="entry name" value="AMP-binding"/>
    <property type="match status" value="1"/>
</dbReference>
<sequence>MASNSWPLPIHTPSYNICTTTPLLSFHRHALTKALPAGGAGRPFFPPHVVHKRSSLYSTIYSLSTPPPQPPPPKQQQYDHHLHLDHHHKLSPNSCPLTPVGFLERAAVVYGECPSIIYNETTQTWSETYTRCLKLASAISSLRIKKGDVVSVVAPNIPAMYELHFAVPMTNAILNTINLRLDARNISVLLQHCESKLVFVDHQSTNVILDAISQFPPHSKKPIIILISEPGFDRNNNSNEFQVTFHDNTYEDMVKLGDLDFDWVPPEDEWQPMTLNYTSGTTSSPKGVLHSHRARFIQSMDGLMDWQLPKQSTYLWTLPMFHSNGWSYTWSTAAVGAVNVCLRRVDAPSVFEAIDKHGVTHMCGAPAVLNMLSNFPAQRGKLEHPVHILTAGSPPPAPVRDRSKDVIICGGENLSSVEVESVLYTHPAVNEAAVVARPDKFWGETPCAFVSLKAEAEVKPSEKDVREFCKARLPLYMVPRTVMFKEELPKTSTGKIQKFLLRELARRL</sequence>
<evidence type="ECO:0000256" key="2">
    <source>
        <dbReference type="ARBA" id="ARBA00006432"/>
    </source>
</evidence>
<dbReference type="InterPro" id="IPR045851">
    <property type="entry name" value="AMP-bd_C_sf"/>
</dbReference>
<evidence type="ECO:0000313" key="7">
    <source>
        <dbReference type="EMBL" id="CAI9110370.1"/>
    </source>
</evidence>
<keyword evidence="8" id="KW-1185">Reference proteome</keyword>